<proteinExistence type="predicted"/>
<dbReference type="InterPro" id="IPR009003">
    <property type="entry name" value="Peptidase_S1_PA"/>
</dbReference>
<dbReference type="OrthoDB" id="3218567at2"/>
<protein>
    <submittedName>
        <fullName evidence="1">Uncharacterized protein</fullName>
    </submittedName>
</protein>
<dbReference type="SUPFAM" id="SSF50494">
    <property type="entry name" value="Trypsin-like serine proteases"/>
    <property type="match status" value="1"/>
</dbReference>
<reference evidence="1 2" key="1">
    <citation type="submission" date="2019-02" db="EMBL/GenBank/DDBJ databases">
        <title>Draft genome sequences of novel Actinobacteria.</title>
        <authorList>
            <person name="Sahin N."/>
            <person name="Ay H."/>
            <person name="Saygin H."/>
        </authorList>
    </citation>
    <scope>NUCLEOTIDE SEQUENCE [LARGE SCALE GENOMIC DNA]</scope>
    <source>
        <strain evidence="1 2">KC201</strain>
    </source>
</reference>
<name>A0A4R4MU74_9ACTN</name>
<accession>A0A4R4MU74</accession>
<dbReference type="SUPFAM" id="SSF52540">
    <property type="entry name" value="P-loop containing nucleoside triphosphate hydrolases"/>
    <property type="match status" value="1"/>
</dbReference>
<evidence type="ECO:0000313" key="1">
    <source>
        <dbReference type="EMBL" id="TDB99688.1"/>
    </source>
</evidence>
<sequence>MDTPPHRLALERVVEVYSGHDDLVGVTGSGYVIGADLVLASGQVVGPDTPCQVRAPWSARWVPAEQVWRGRGATGAVLLRVPGSPWAELPGIEHVRWARAAAPGVRCLARGFPRAGQRAGFRDAETLTGVVDAPADPASKVLTVSVGDPGTHAVPGTLWGGMPGAALLAEPAGQLIGLVTSGAAPYLDAVPVTALLSDARFRELAGVPPGRLETVTGGEPSVPLAGLLAPAREEPPPNGPDWALLPARHAVVPFLGREDELARLRAWAAEPAALSIAVLTGRPGTGKSRLAGELCAELAGSGWDAGLLPLDTLYGLALGDPGPAASPGATSSGLFAGGDGAALDAVRPTLLVVEHVEPAVPLAGEFVRRLAKHGRNPRVRLLLVAREPGDPDWWRRLDAAAGGWLRRLNTTTVQLNTSPLTLPERTEHARAAMKAFAPSRAMLPAPPHLDDPEYGLPLHVHLAALMRLRDEGEHARGGLLERFVVRELDRWARAWPAEHERVDAATARQAVAAVALTAPTPAELPGLLLAAVPGLRDAATGGPALDGHVQDVAAWLRRVLPGGERLALPGPDLVTEQLLSGTEGLESLVLAVHDLEDRTVGHLVRMLDVLRVCAGGGRVRSALRTLVTARAGSLVEEAVTHPGTRLGDLVDSVLGLFPAEPEVMVALPVRTGPARPGLRALDVTLSELAVRRHRARGDRGALAEALSMLSGRLAAAGRVGEAVAAAAEAVEIHAAAPPYEEAAGRAEALFDLGACLLLGGEAGGALKPAQEAAARYRILAEDDPRYAEEAARAYHNVACALLGTGRLSEAVRAFQAAGGDGDFAAHLAALLSVCL</sequence>
<organism evidence="1 2">
    <name type="scientific">Nonomuraea longispora</name>
    <dbReference type="NCBI Taxonomy" id="1848320"/>
    <lineage>
        <taxon>Bacteria</taxon>
        <taxon>Bacillati</taxon>
        <taxon>Actinomycetota</taxon>
        <taxon>Actinomycetes</taxon>
        <taxon>Streptosporangiales</taxon>
        <taxon>Streptosporangiaceae</taxon>
        <taxon>Nonomuraea</taxon>
    </lineage>
</organism>
<feature type="non-terminal residue" evidence="1">
    <location>
        <position position="835"/>
    </location>
</feature>
<dbReference type="EMBL" id="SMJZ01000214">
    <property type="protein sequence ID" value="TDB99688.1"/>
    <property type="molecule type" value="Genomic_DNA"/>
</dbReference>
<keyword evidence="2" id="KW-1185">Reference proteome</keyword>
<gene>
    <name evidence="1" type="ORF">E1267_36770</name>
</gene>
<dbReference type="InterPro" id="IPR027417">
    <property type="entry name" value="P-loop_NTPase"/>
</dbReference>
<dbReference type="InterPro" id="IPR011990">
    <property type="entry name" value="TPR-like_helical_dom_sf"/>
</dbReference>
<dbReference type="SUPFAM" id="SSF48452">
    <property type="entry name" value="TPR-like"/>
    <property type="match status" value="1"/>
</dbReference>
<comment type="caution">
    <text evidence="1">The sequence shown here is derived from an EMBL/GenBank/DDBJ whole genome shotgun (WGS) entry which is preliminary data.</text>
</comment>
<dbReference type="AlphaFoldDB" id="A0A4R4MU74"/>
<dbReference type="Proteomes" id="UP000295157">
    <property type="component" value="Unassembled WGS sequence"/>
</dbReference>
<dbReference type="Gene3D" id="1.25.40.10">
    <property type="entry name" value="Tetratricopeptide repeat domain"/>
    <property type="match status" value="1"/>
</dbReference>
<evidence type="ECO:0000313" key="2">
    <source>
        <dbReference type="Proteomes" id="UP000295157"/>
    </source>
</evidence>